<dbReference type="PROSITE" id="PS50893">
    <property type="entry name" value="ABC_TRANSPORTER_2"/>
    <property type="match status" value="1"/>
</dbReference>
<dbReference type="PROSITE" id="PS51866">
    <property type="entry name" value="MOP"/>
    <property type="match status" value="1"/>
</dbReference>
<sequence length="356" mass="38451">MTHNIHLELHHPILSVKATLPGSGITAVVGASGAGKTTLLRCIAGLESAAAGLVNVNGVSWQDDTRRIRLPTYQRKVGLVFQEASLFPHLSVQANLEFGLRRTAQRTISLTQAVDLLGLAQLLKRSPTTLSGGEKQRVSIARALATSPDLLLMDEPLASLDESRKAEVLPYLDRLSNELSLPILYVSHAMSEVAHLAQQVLVLEGGKVFAQADVFEILSRADLPYAHGDHAFAIVAARMASFDPHYQLSQFDFAGGSIFLPQSRDSVLDMNTEVRLRIQARDVSLSLVPQHGSSILNTIPVKIAQINQDSAGLFMLELDAAGVRLLARITQKSLDQLGLKVGLAVFAQIKGVAVLR</sequence>
<dbReference type="InterPro" id="IPR027417">
    <property type="entry name" value="P-loop_NTPase"/>
</dbReference>
<evidence type="ECO:0000259" key="11">
    <source>
        <dbReference type="PROSITE" id="PS51866"/>
    </source>
</evidence>
<dbReference type="NCBIfam" id="TIGR02142">
    <property type="entry name" value="modC_ABC"/>
    <property type="match status" value="1"/>
</dbReference>
<dbReference type="EMBL" id="SMYL01000001">
    <property type="protein sequence ID" value="TDK68386.1"/>
    <property type="molecule type" value="Genomic_DNA"/>
</dbReference>
<dbReference type="GO" id="GO:0005524">
    <property type="term" value="F:ATP binding"/>
    <property type="evidence" value="ECO:0007669"/>
    <property type="project" value="UniProtKB-KW"/>
</dbReference>
<dbReference type="InterPro" id="IPR003593">
    <property type="entry name" value="AAA+_ATPase"/>
</dbReference>
<accession>A0A4V3AV63</accession>
<evidence type="ECO:0000256" key="3">
    <source>
        <dbReference type="ARBA" id="ARBA00022505"/>
    </source>
</evidence>
<evidence type="ECO:0000256" key="9">
    <source>
        <dbReference type="PROSITE-ProRule" id="PRU01213"/>
    </source>
</evidence>
<dbReference type="Gene3D" id="2.40.50.100">
    <property type="match status" value="1"/>
</dbReference>
<evidence type="ECO:0000259" key="10">
    <source>
        <dbReference type="PROSITE" id="PS50893"/>
    </source>
</evidence>
<keyword evidence="2" id="KW-1003">Cell membrane</keyword>
<dbReference type="InterPro" id="IPR003439">
    <property type="entry name" value="ABC_transporter-like_ATP-bd"/>
</dbReference>
<gene>
    <name evidence="12" type="primary">modC</name>
    <name evidence="12" type="ORF">E2I14_02260</name>
</gene>
<dbReference type="InterPro" id="IPR011868">
    <property type="entry name" value="ModC_ABC_ATP-bd"/>
</dbReference>
<keyword evidence="5" id="KW-0547">Nucleotide-binding</keyword>
<evidence type="ECO:0000313" key="13">
    <source>
        <dbReference type="Proteomes" id="UP000294829"/>
    </source>
</evidence>
<organism evidence="12 13">
    <name type="scientific">Sapientia aquatica</name>
    <dbReference type="NCBI Taxonomy" id="1549640"/>
    <lineage>
        <taxon>Bacteria</taxon>
        <taxon>Pseudomonadati</taxon>
        <taxon>Pseudomonadota</taxon>
        <taxon>Betaproteobacteria</taxon>
        <taxon>Burkholderiales</taxon>
        <taxon>Oxalobacteraceae</taxon>
        <taxon>Sapientia</taxon>
    </lineage>
</organism>
<dbReference type="PANTHER" id="PTHR43514">
    <property type="entry name" value="ABC TRANSPORTER I FAMILY MEMBER 10"/>
    <property type="match status" value="1"/>
</dbReference>
<evidence type="ECO:0000256" key="7">
    <source>
        <dbReference type="ARBA" id="ARBA00022967"/>
    </source>
</evidence>
<dbReference type="GO" id="GO:0015098">
    <property type="term" value="F:molybdate ion transmembrane transporter activity"/>
    <property type="evidence" value="ECO:0007669"/>
    <property type="project" value="InterPro"/>
</dbReference>
<keyword evidence="7" id="KW-1278">Translocase</keyword>
<protein>
    <submittedName>
        <fullName evidence="12">Molybdenum ABC transporter ATP-binding protein</fullName>
    </submittedName>
</protein>
<dbReference type="PROSITE" id="PS00211">
    <property type="entry name" value="ABC_TRANSPORTER_1"/>
    <property type="match status" value="1"/>
</dbReference>
<dbReference type="Proteomes" id="UP000294829">
    <property type="component" value="Unassembled WGS sequence"/>
</dbReference>
<dbReference type="AlphaFoldDB" id="A0A4V3AV63"/>
<dbReference type="SUPFAM" id="SSF50331">
    <property type="entry name" value="MOP-like"/>
    <property type="match status" value="1"/>
</dbReference>
<evidence type="ECO:0000256" key="4">
    <source>
        <dbReference type="ARBA" id="ARBA00022519"/>
    </source>
</evidence>
<keyword evidence="8" id="KW-0472">Membrane</keyword>
<keyword evidence="3 9" id="KW-0500">Molybdenum</keyword>
<dbReference type="Pfam" id="PF03459">
    <property type="entry name" value="TOBE"/>
    <property type="match status" value="1"/>
</dbReference>
<dbReference type="RefSeq" id="WP_133324999.1">
    <property type="nucleotide sequence ID" value="NZ_SMYL01000001.1"/>
</dbReference>
<proteinExistence type="predicted"/>
<dbReference type="GO" id="GO:0016887">
    <property type="term" value="F:ATP hydrolysis activity"/>
    <property type="evidence" value="ECO:0007669"/>
    <property type="project" value="InterPro"/>
</dbReference>
<dbReference type="OrthoDB" id="5298774at2"/>
<evidence type="ECO:0000256" key="5">
    <source>
        <dbReference type="ARBA" id="ARBA00022741"/>
    </source>
</evidence>
<keyword evidence="1" id="KW-0813">Transport</keyword>
<comment type="caution">
    <text evidence="12">The sequence shown here is derived from an EMBL/GenBank/DDBJ whole genome shotgun (WGS) entry which is preliminary data.</text>
</comment>
<dbReference type="InterPro" id="IPR008995">
    <property type="entry name" value="Mo/tungstate-bd_C_term_dom"/>
</dbReference>
<evidence type="ECO:0000256" key="8">
    <source>
        <dbReference type="ARBA" id="ARBA00023136"/>
    </source>
</evidence>
<keyword evidence="4" id="KW-0997">Cell inner membrane</keyword>
<keyword evidence="6 12" id="KW-0067">ATP-binding</keyword>
<evidence type="ECO:0000256" key="6">
    <source>
        <dbReference type="ARBA" id="ARBA00022840"/>
    </source>
</evidence>
<dbReference type="InterPro" id="IPR004606">
    <property type="entry name" value="Mop_domain"/>
</dbReference>
<dbReference type="GO" id="GO:0140359">
    <property type="term" value="F:ABC-type transporter activity"/>
    <property type="evidence" value="ECO:0007669"/>
    <property type="project" value="InterPro"/>
</dbReference>
<dbReference type="InterPro" id="IPR050334">
    <property type="entry name" value="Molybdenum_import_ModC"/>
</dbReference>
<reference evidence="12 13" key="1">
    <citation type="submission" date="2019-03" db="EMBL/GenBank/DDBJ databases">
        <title>Sapientia aquatica gen. nov., sp. nov., isolated from a crater lake.</title>
        <authorList>
            <person name="Felfoldi T."/>
            <person name="Szabo A."/>
            <person name="Toth E."/>
            <person name="Schumann P."/>
            <person name="Keki Z."/>
            <person name="Marialigeti K."/>
            <person name="Mathe I."/>
        </authorList>
    </citation>
    <scope>NUCLEOTIDE SEQUENCE [LARGE SCALE GENOMIC DNA]</scope>
    <source>
        <strain evidence="12 13">SA-152</strain>
    </source>
</reference>
<evidence type="ECO:0000313" key="12">
    <source>
        <dbReference type="EMBL" id="TDK68386.1"/>
    </source>
</evidence>
<keyword evidence="13" id="KW-1185">Reference proteome</keyword>
<dbReference type="InterPro" id="IPR005116">
    <property type="entry name" value="Transp-assoc_OB_typ1"/>
</dbReference>
<dbReference type="Pfam" id="PF00005">
    <property type="entry name" value="ABC_tran"/>
    <property type="match status" value="1"/>
</dbReference>
<evidence type="ECO:0000256" key="2">
    <source>
        <dbReference type="ARBA" id="ARBA00022475"/>
    </source>
</evidence>
<evidence type="ECO:0000256" key="1">
    <source>
        <dbReference type="ARBA" id="ARBA00022448"/>
    </source>
</evidence>
<feature type="domain" description="ABC transporter" evidence="10">
    <location>
        <begin position="2"/>
        <end position="230"/>
    </location>
</feature>
<dbReference type="InterPro" id="IPR017871">
    <property type="entry name" value="ABC_transporter-like_CS"/>
</dbReference>
<dbReference type="PANTHER" id="PTHR43514:SF10">
    <property type="entry name" value="MOLYBDENUM IMPORT ATP-BINDING PROTEIN MODC 2"/>
    <property type="match status" value="1"/>
</dbReference>
<dbReference type="Gene3D" id="3.40.50.300">
    <property type="entry name" value="P-loop containing nucleotide triphosphate hydrolases"/>
    <property type="match status" value="1"/>
</dbReference>
<name>A0A4V3AV63_9BURK</name>
<feature type="domain" description="Mop" evidence="11">
    <location>
        <begin position="292"/>
        <end position="356"/>
    </location>
</feature>
<dbReference type="GO" id="GO:0016020">
    <property type="term" value="C:membrane"/>
    <property type="evidence" value="ECO:0007669"/>
    <property type="project" value="InterPro"/>
</dbReference>
<dbReference type="SUPFAM" id="SSF52540">
    <property type="entry name" value="P-loop containing nucleoside triphosphate hydrolases"/>
    <property type="match status" value="1"/>
</dbReference>
<dbReference type="SMART" id="SM00382">
    <property type="entry name" value="AAA"/>
    <property type="match status" value="1"/>
</dbReference>